<dbReference type="NCBIfam" id="TIGR00800">
    <property type="entry name" value="ncs1"/>
    <property type="match status" value="1"/>
</dbReference>
<keyword evidence="5 6" id="KW-0472">Membrane</keyword>
<dbReference type="EMBL" id="KZ819640">
    <property type="protein sequence ID" value="PWN87295.1"/>
    <property type="molecule type" value="Genomic_DNA"/>
</dbReference>
<evidence type="ECO:0000313" key="7">
    <source>
        <dbReference type="EMBL" id="PWN87295.1"/>
    </source>
</evidence>
<dbReference type="PANTHER" id="PTHR30618:SF2">
    <property type="entry name" value="ALLANTOIN PERMEASE-RELATED"/>
    <property type="match status" value="1"/>
</dbReference>
<dbReference type="InParanoid" id="A0A316YHV3"/>
<proteinExistence type="inferred from homology"/>
<dbReference type="InterPro" id="IPR001248">
    <property type="entry name" value="Pur-cyt_permease"/>
</dbReference>
<feature type="transmembrane region" description="Helical" evidence="6">
    <location>
        <begin position="71"/>
        <end position="92"/>
    </location>
</feature>
<dbReference type="CDD" id="cd11482">
    <property type="entry name" value="SLC-NCS1sbd_NRT1-like"/>
    <property type="match status" value="1"/>
</dbReference>
<dbReference type="RefSeq" id="XP_025374493.1">
    <property type="nucleotide sequence ID" value="XM_025523157.1"/>
</dbReference>
<sequence length="552" mass="60138">MSRIIKALQIKGSEPKEGVSTADTFLRNDDLLPVDPERRSWGTWSFVAFWVSDGLNLNTFMIASTAVSLGISWWAAWLAIIFGYTAVSFLIVTTARIAAVYHISFPILARSTFGVWGAIWPTINRSVMACIWYGVQSWIGGQCVTLVLQCLAPGYINMRNTLPASAGIETYEFVSFFLFSLISLPIVYLKPEKVRYFFHVKSVVVPIAAIAFFAWSIADAKGLGPIVHQKATISGGKYGWAFVSTVMSCISNMATLIVNIPDVARMAKSKKSVTWSQFISIPATFSITSFFGIIIASSSNVTYGELIWNPVLLLGQRLKVDPYNSANRAGVFFIALAFIIGQIGVNVAANSLSAGHDLAALAPRFISIRRGSFVAAAVGFAMCPWHLLESSNSFATYLSAYSLFLSSISGTMLCDYYIVRRGLLHVPSLYTSDSQGVYRYLGGFNLRAFAAYIAGIAMSVTGFAGVLGANVSTAAEHIYTLAYPIGFLTSALVYLALCTLWPVKGGVDVRTASRKEFHEPESWEDDGWFPEAQAQAQTEAQAHHAGKTKLVA</sequence>
<dbReference type="GO" id="GO:0005886">
    <property type="term" value="C:plasma membrane"/>
    <property type="evidence" value="ECO:0007669"/>
    <property type="project" value="TreeGrafter"/>
</dbReference>
<keyword evidence="3 6" id="KW-0812">Transmembrane</keyword>
<protein>
    <submittedName>
        <fullName evidence="7">Putative uracil permease</fullName>
    </submittedName>
</protein>
<evidence type="ECO:0000256" key="4">
    <source>
        <dbReference type="ARBA" id="ARBA00022989"/>
    </source>
</evidence>
<comment type="subcellular location">
    <subcellularLocation>
        <location evidence="1">Membrane</location>
        <topology evidence="1">Multi-pass membrane protein</topology>
    </subcellularLocation>
</comment>
<dbReference type="Gene3D" id="1.10.4160.10">
    <property type="entry name" value="Hydantoin permease"/>
    <property type="match status" value="1"/>
</dbReference>
<dbReference type="InterPro" id="IPR045225">
    <property type="entry name" value="Uracil/uridine/allantoin_perm"/>
</dbReference>
<feature type="transmembrane region" description="Helical" evidence="6">
    <location>
        <begin position="481"/>
        <end position="503"/>
    </location>
</feature>
<dbReference type="PANTHER" id="PTHR30618">
    <property type="entry name" value="NCS1 FAMILY PURINE/PYRIMIDINE TRANSPORTER"/>
    <property type="match status" value="1"/>
</dbReference>
<dbReference type="InterPro" id="IPR012681">
    <property type="entry name" value="NCS1"/>
</dbReference>
<feature type="transmembrane region" description="Helical" evidence="6">
    <location>
        <begin position="329"/>
        <end position="349"/>
    </location>
</feature>
<dbReference type="FunCoup" id="A0A316YHV3">
    <property type="interactions" value="303"/>
</dbReference>
<evidence type="ECO:0000256" key="3">
    <source>
        <dbReference type="ARBA" id="ARBA00022692"/>
    </source>
</evidence>
<dbReference type="Proteomes" id="UP000245768">
    <property type="component" value="Unassembled WGS sequence"/>
</dbReference>
<feature type="transmembrane region" description="Helical" evidence="6">
    <location>
        <begin position="131"/>
        <end position="156"/>
    </location>
</feature>
<evidence type="ECO:0000313" key="8">
    <source>
        <dbReference type="Proteomes" id="UP000245768"/>
    </source>
</evidence>
<gene>
    <name evidence="7" type="ORF">FA10DRAFT_273162</name>
</gene>
<feature type="transmembrane region" description="Helical" evidence="6">
    <location>
        <begin position="394"/>
        <end position="419"/>
    </location>
</feature>
<feature type="transmembrane region" description="Helical" evidence="6">
    <location>
        <begin position="449"/>
        <end position="469"/>
    </location>
</feature>
<feature type="transmembrane region" description="Helical" evidence="6">
    <location>
        <begin position="196"/>
        <end position="218"/>
    </location>
</feature>
<dbReference type="OrthoDB" id="2018619at2759"/>
<feature type="transmembrane region" description="Helical" evidence="6">
    <location>
        <begin position="98"/>
        <end position="119"/>
    </location>
</feature>
<feature type="transmembrane region" description="Helical" evidence="6">
    <location>
        <begin position="370"/>
        <end position="388"/>
    </location>
</feature>
<dbReference type="Pfam" id="PF02133">
    <property type="entry name" value="Transp_cyt_pur"/>
    <property type="match status" value="1"/>
</dbReference>
<evidence type="ECO:0000256" key="1">
    <source>
        <dbReference type="ARBA" id="ARBA00004141"/>
    </source>
</evidence>
<keyword evidence="8" id="KW-1185">Reference proteome</keyword>
<dbReference type="GeneID" id="37045073"/>
<evidence type="ECO:0000256" key="5">
    <source>
        <dbReference type="ARBA" id="ARBA00023136"/>
    </source>
</evidence>
<feature type="transmembrane region" description="Helical" evidence="6">
    <location>
        <begin position="238"/>
        <end position="258"/>
    </location>
</feature>
<dbReference type="GO" id="GO:0015205">
    <property type="term" value="F:nucleobase transmembrane transporter activity"/>
    <property type="evidence" value="ECO:0007669"/>
    <property type="project" value="TreeGrafter"/>
</dbReference>
<organism evidence="7 8">
    <name type="scientific">Acaromyces ingoldii</name>
    <dbReference type="NCBI Taxonomy" id="215250"/>
    <lineage>
        <taxon>Eukaryota</taxon>
        <taxon>Fungi</taxon>
        <taxon>Dikarya</taxon>
        <taxon>Basidiomycota</taxon>
        <taxon>Ustilaginomycotina</taxon>
        <taxon>Exobasidiomycetes</taxon>
        <taxon>Exobasidiales</taxon>
        <taxon>Cryptobasidiaceae</taxon>
        <taxon>Acaromyces</taxon>
    </lineage>
</organism>
<reference evidence="7 8" key="1">
    <citation type="journal article" date="2018" name="Mol. Biol. Evol.">
        <title>Broad Genomic Sampling Reveals a Smut Pathogenic Ancestry of the Fungal Clade Ustilaginomycotina.</title>
        <authorList>
            <person name="Kijpornyongpan T."/>
            <person name="Mondo S.J."/>
            <person name="Barry K."/>
            <person name="Sandor L."/>
            <person name="Lee J."/>
            <person name="Lipzen A."/>
            <person name="Pangilinan J."/>
            <person name="LaButti K."/>
            <person name="Hainaut M."/>
            <person name="Henrissat B."/>
            <person name="Grigoriev I.V."/>
            <person name="Spatafora J.W."/>
            <person name="Aime M.C."/>
        </authorList>
    </citation>
    <scope>NUCLEOTIDE SEQUENCE [LARGE SCALE GENOMIC DNA]</scope>
    <source>
        <strain evidence="7 8">MCA 4198</strain>
    </source>
</reference>
<evidence type="ECO:0000256" key="6">
    <source>
        <dbReference type="SAM" id="Phobius"/>
    </source>
</evidence>
<keyword evidence="4 6" id="KW-1133">Transmembrane helix</keyword>
<dbReference type="FunFam" id="1.10.4160.10:FF:000001">
    <property type="entry name" value="Uracil permease, putative"/>
    <property type="match status" value="1"/>
</dbReference>
<feature type="transmembrane region" description="Helical" evidence="6">
    <location>
        <begin position="278"/>
        <end position="296"/>
    </location>
</feature>
<accession>A0A316YHV3</accession>
<evidence type="ECO:0000256" key="2">
    <source>
        <dbReference type="ARBA" id="ARBA00008974"/>
    </source>
</evidence>
<dbReference type="AlphaFoldDB" id="A0A316YHV3"/>
<name>A0A316YHV3_9BASI</name>
<feature type="transmembrane region" description="Helical" evidence="6">
    <location>
        <begin position="168"/>
        <end position="189"/>
    </location>
</feature>
<comment type="similarity">
    <text evidence="2">Belongs to the purine-cytosine permease (2.A.39) family.</text>
</comment>